<gene>
    <name evidence="1" type="ORF">G8W39_004810</name>
</gene>
<feature type="non-terminal residue" evidence="1">
    <location>
        <position position="1"/>
    </location>
</feature>
<name>A0A759A0R1_SALER</name>
<protein>
    <submittedName>
        <fullName evidence="1">Type-F conjugative transfer system pilin assembly protein TrbC</fullName>
    </submittedName>
</protein>
<reference evidence="1" key="1">
    <citation type="journal article" date="2018" name="Genome Biol.">
        <title>SKESA: strategic k-mer extension for scrupulous assemblies.</title>
        <authorList>
            <person name="Souvorov A."/>
            <person name="Agarwala R."/>
            <person name="Lipman D.J."/>
        </authorList>
    </citation>
    <scope>NUCLEOTIDE SEQUENCE</scope>
    <source>
        <strain evidence="1">MA.DP_J26</strain>
    </source>
</reference>
<dbReference type="AlphaFoldDB" id="A0A759A0R1"/>
<sequence length="37" mass="3847">VIRGNLRVKQALEKVVTAGDCRQVAAGLLDGAGDKPQ</sequence>
<comment type="caution">
    <text evidence="1">The sequence shown here is derived from an EMBL/GenBank/DDBJ whole genome shotgun (WGS) entry which is preliminary data.</text>
</comment>
<evidence type="ECO:0000313" key="1">
    <source>
        <dbReference type="EMBL" id="HAG1515402.1"/>
    </source>
</evidence>
<dbReference type="EMBL" id="DAAXLE010000037">
    <property type="protein sequence ID" value="HAG1515402.1"/>
    <property type="molecule type" value="Genomic_DNA"/>
</dbReference>
<proteinExistence type="predicted"/>
<accession>A0A759A0R1</accession>
<organism evidence="1">
    <name type="scientific">Salmonella enterica</name>
    <name type="common">Salmonella choleraesuis</name>
    <dbReference type="NCBI Taxonomy" id="28901"/>
    <lineage>
        <taxon>Bacteria</taxon>
        <taxon>Pseudomonadati</taxon>
        <taxon>Pseudomonadota</taxon>
        <taxon>Gammaproteobacteria</taxon>
        <taxon>Enterobacterales</taxon>
        <taxon>Enterobacteriaceae</taxon>
        <taxon>Salmonella</taxon>
    </lineage>
</organism>
<reference evidence="1" key="2">
    <citation type="submission" date="2020-02" db="EMBL/GenBank/DDBJ databases">
        <authorList>
            <consortium name="NCBI Pathogen Detection Project"/>
        </authorList>
    </citation>
    <scope>NUCLEOTIDE SEQUENCE</scope>
    <source>
        <strain evidence="1">MA.DP_J26</strain>
    </source>
</reference>